<keyword evidence="8" id="KW-1185">Reference proteome</keyword>
<dbReference type="Proteomes" id="UP000799771">
    <property type="component" value="Unassembled WGS sequence"/>
</dbReference>
<proteinExistence type="inferred from homology"/>
<keyword evidence="3" id="KW-0677">Repeat</keyword>
<dbReference type="RefSeq" id="XP_033521720.1">
    <property type="nucleotide sequence ID" value="XM_033666070.1"/>
</dbReference>
<dbReference type="Pfam" id="PF12894">
    <property type="entry name" value="ANAPC4_WD40"/>
    <property type="match status" value="1"/>
</dbReference>
<dbReference type="PROSITE" id="PS50294">
    <property type="entry name" value="WD_REPEATS_REGION"/>
    <property type="match status" value="1"/>
</dbReference>
<feature type="repeat" description="WD" evidence="4">
    <location>
        <begin position="266"/>
        <end position="291"/>
    </location>
</feature>
<dbReference type="AlphaFoldDB" id="A0A6A6A9I8"/>
<dbReference type="SMART" id="SM00320">
    <property type="entry name" value="WD40"/>
    <property type="match status" value="5"/>
</dbReference>
<dbReference type="EMBL" id="ML977511">
    <property type="protein sequence ID" value="KAF2127331.1"/>
    <property type="molecule type" value="Genomic_DNA"/>
</dbReference>
<evidence type="ECO:0000256" key="2">
    <source>
        <dbReference type="ARBA" id="ARBA00022574"/>
    </source>
</evidence>
<sequence length="362" mass="39582">MALFGTSSAAASSASTTQGDTKNDIEVSPVPTDSIQELQFSPTADFLAVASWDKKVYIYEINGSGANGKWMFDCQGYVLGLGWSKDGARLAAGDSTGMLNIVDLRSAPASGQIQAQQAKAHAEAVKCVRWFQMGGKDFVATGSWDKTVKYWDLQGAEPVGTLNTTERVYSMDIKNDLLVVATAERHIHMVNLNEPTKIYKTITSPLKWQTRVVSCFTDASGFAVGSIEGRCAIQYVEDKDVALNFSFKCHRQQDPSNRDVAKVYSVNAISFHPQHGTFSTAGSDGTFHFWDKDAKHRLKGYPEVGGSITATGFSKDGNIFAYAVSYDWSKGYANNTPQYPLKLKLHPVVGDECKPRPGSKKR</sequence>
<dbReference type="GeneID" id="54406502"/>
<evidence type="ECO:0000256" key="4">
    <source>
        <dbReference type="PROSITE-ProRule" id="PRU00221"/>
    </source>
</evidence>
<accession>A0A6A6A9I8</accession>
<evidence type="ECO:0000259" key="6">
    <source>
        <dbReference type="Pfam" id="PF12894"/>
    </source>
</evidence>
<name>A0A6A6A9I8_9PLEO</name>
<gene>
    <name evidence="7" type="ORF">P153DRAFT_344897</name>
</gene>
<dbReference type="InterPro" id="IPR036322">
    <property type="entry name" value="WD40_repeat_dom_sf"/>
</dbReference>
<keyword evidence="2 4" id="KW-0853">WD repeat</keyword>
<dbReference type="FunFam" id="2.130.10.10:FF:000190">
    <property type="entry name" value="Nuclear pore complex subunit"/>
    <property type="match status" value="1"/>
</dbReference>
<dbReference type="Gene3D" id="2.130.10.10">
    <property type="entry name" value="YVTN repeat-like/Quinoprotein amine dehydrogenase"/>
    <property type="match status" value="1"/>
</dbReference>
<evidence type="ECO:0000313" key="8">
    <source>
        <dbReference type="Proteomes" id="UP000799771"/>
    </source>
</evidence>
<evidence type="ECO:0000256" key="1">
    <source>
        <dbReference type="ARBA" id="ARBA00007830"/>
    </source>
</evidence>
<evidence type="ECO:0000256" key="5">
    <source>
        <dbReference type="SAM" id="MobiDB-lite"/>
    </source>
</evidence>
<dbReference type="SUPFAM" id="SSF50978">
    <property type="entry name" value="WD40 repeat-like"/>
    <property type="match status" value="1"/>
</dbReference>
<dbReference type="Pfam" id="PF00400">
    <property type="entry name" value="WD40"/>
    <property type="match status" value="1"/>
</dbReference>
<dbReference type="PROSITE" id="PS50082">
    <property type="entry name" value="WD_REPEATS_2"/>
    <property type="match status" value="2"/>
</dbReference>
<reference evidence="7" key="1">
    <citation type="journal article" date="2020" name="Stud. Mycol.">
        <title>101 Dothideomycetes genomes: a test case for predicting lifestyles and emergence of pathogens.</title>
        <authorList>
            <person name="Haridas S."/>
            <person name="Albert R."/>
            <person name="Binder M."/>
            <person name="Bloem J."/>
            <person name="Labutti K."/>
            <person name="Salamov A."/>
            <person name="Andreopoulos B."/>
            <person name="Baker S."/>
            <person name="Barry K."/>
            <person name="Bills G."/>
            <person name="Bluhm B."/>
            <person name="Cannon C."/>
            <person name="Castanera R."/>
            <person name="Culley D."/>
            <person name="Daum C."/>
            <person name="Ezra D."/>
            <person name="Gonzalez J."/>
            <person name="Henrissat B."/>
            <person name="Kuo A."/>
            <person name="Liang C."/>
            <person name="Lipzen A."/>
            <person name="Lutzoni F."/>
            <person name="Magnuson J."/>
            <person name="Mondo S."/>
            <person name="Nolan M."/>
            <person name="Ohm R."/>
            <person name="Pangilinan J."/>
            <person name="Park H.-J."/>
            <person name="Ramirez L."/>
            <person name="Alfaro M."/>
            <person name="Sun H."/>
            <person name="Tritt A."/>
            <person name="Yoshinaga Y."/>
            <person name="Zwiers L.-H."/>
            <person name="Turgeon B."/>
            <person name="Goodwin S."/>
            <person name="Spatafora J."/>
            <person name="Crous P."/>
            <person name="Grigoriev I."/>
        </authorList>
    </citation>
    <scope>NUCLEOTIDE SEQUENCE</scope>
    <source>
        <strain evidence="7">CBS 119687</strain>
    </source>
</reference>
<feature type="region of interest" description="Disordered" evidence="5">
    <location>
        <begin position="1"/>
        <end position="28"/>
    </location>
</feature>
<comment type="similarity">
    <text evidence="1">Belongs to the WD repeat rae1 family.</text>
</comment>
<evidence type="ECO:0000313" key="7">
    <source>
        <dbReference type="EMBL" id="KAF2127331.1"/>
    </source>
</evidence>
<dbReference type="OrthoDB" id="256303at2759"/>
<dbReference type="InterPro" id="IPR001680">
    <property type="entry name" value="WD40_rpt"/>
</dbReference>
<feature type="compositionally biased region" description="Low complexity" evidence="5">
    <location>
        <begin position="1"/>
        <end position="17"/>
    </location>
</feature>
<dbReference type="InterPro" id="IPR024977">
    <property type="entry name" value="Apc4-like_WD40_dom"/>
</dbReference>
<dbReference type="PANTHER" id="PTHR10971">
    <property type="entry name" value="MRNA EXPORT FACTOR AND BUB3"/>
    <property type="match status" value="1"/>
</dbReference>
<organism evidence="7 8">
    <name type="scientific">Dothidotthia symphoricarpi CBS 119687</name>
    <dbReference type="NCBI Taxonomy" id="1392245"/>
    <lineage>
        <taxon>Eukaryota</taxon>
        <taxon>Fungi</taxon>
        <taxon>Dikarya</taxon>
        <taxon>Ascomycota</taxon>
        <taxon>Pezizomycotina</taxon>
        <taxon>Dothideomycetes</taxon>
        <taxon>Pleosporomycetidae</taxon>
        <taxon>Pleosporales</taxon>
        <taxon>Dothidotthiaceae</taxon>
        <taxon>Dothidotthia</taxon>
    </lineage>
</organism>
<dbReference type="InterPro" id="IPR015943">
    <property type="entry name" value="WD40/YVTN_repeat-like_dom_sf"/>
</dbReference>
<protein>
    <submittedName>
        <fullName evidence="7">Poly(A)+ RNA export protein</fullName>
    </submittedName>
</protein>
<evidence type="ECO:0000256" key="3">
    <source>
        <dbReference type="ARBA" id="ARBA00022737"/>
    </source>
</evidence>
<feature type="domain" description="Anaphase-promoting complex subunit 4-like WD40" evidence="6">
    <location>
        <begin position="38"/>
        <end position="131"/>
    </location>
</feature>
<feature type="repeat" description="WD" evidence="4">
    <location>
        <begin position="118"/>
        <end position="161"/>
    </location>
</feature>